<gene>
    <name evidence="1" type="ORF">DFR56_10451</name>
</gene>
<dbReference type="AlphaFoldDB" id="A0A2V3W0R2"/>
<evidence type="ECO:0000313" key="1">
    <source>
        <dbReference type="EMBL" id="PXW87903.1"/>
    </source>
</evidence>
<dbReference type="EMBL" id="QJJQ01000004">
    <property type="protein sequence ID" value="PXW87903.1"/>
    <property type="molecule type" value="Genomic_DNA"/>
</dbReference>
<organism evidence="1 2">
    <name type="scientific">Pseudogracilibacillus auburnensis</name>
    <dbReference type="NCBI Taxonomy" id="1494959"/>
    <lineage>
        <taxon>Bacteria</taxon>
        <taxon>Bacillati</taxon>
        <taxon>Bacillota</taxon>
        <taxon>Bacilli</taxon>
        <taxon>Bacillales</taxon>
        <taxon>Bacillaceae</taxon>
        <taxon>Pseudogracilibacillus</taxon>
    </lineage>
</organism>
<comment type="caution">
    <text evidence="1">The sequence shown here is derived from an EMBL/GenBank/DDBJ whole genome shotgun (WGS) entry which is preliminary data.</text>
</comment>
<reference evidence="1 2" key="1">
    <citation type="submission" date="2018-05" db="EMBL/GenBank/DDBJ databases">
        <title>Genomic Encyclopedia of Type Strains, Phase IV (KMG-IV): sequencing the most valuable type-strain genomes for metagenomic binning, comparative biology and taxonomic classification.</title>
        <authorList>
            <person name="Goeker M."/>
        </authorList>
    </citation>
    <scope>NUCLEOTIDE SEQUENCE [LARGE SCALE GENOMIC DNA]</scope>
    <source>
        <strain evidence="1 2">DSM 28556</strain>
    </source>
</reference>
<dbReference type="OrthoDB" id="9988514at2"/>
<proteinExistence type="predicted"/>
<dbReference type="RefSeq" id="WP_110394733.1">
    <property type="nucleotide sequence ID" value="NZ_JADIJL010000007.1"/>
</dbReference>
<dbReference type="Proteomes" id="UP000247978">
    <property type="component" value="Unassembled WGS sequence"/>
</dbReference>
<name>A0A2V3W0R2_9BACI</name>
<protein>
    <submittedName>
        <fullName evidence="1">Uncharacterized protein</fullName>
    </submittedName>
</protein>
<evidence type="ECO:0000313" key="2">
    <source>
        <dbReference type="Proteomes" id="UP000247978"/>
    </source>
</evidence>
<accession>A0A2V3W0R2</accession>
<keyword evidence="2" id="KW-1185">Reference proteome</keyword>
<sequence>MNDWDIKYFNRAYNILNGIPEEKAKKGLNSTALYLGLTMDEFEKESEKIEELIYKDEQLAEFKSSLIKLNNLKVINTGGMFFSSDANSFCRSKIGNKLNELINVYIGTN</sequence>